<evidence type="ECO:0000313" key="15">
    <source>
        <dbReference type="Proteomes" id="UP000182110"/>
    </source>
</evidence>
<evidence type="ECO:0000313" key="14">
    <source>
        <dbReference type="EMBL" id="CEG32971.1"/>
    </source>
</evidence>
<keyword evidence="5 12" id="KW-0812">Transmembrane</keyword>
<evidence type="ECO:0000256" key="9">
    <source>
        <dbReference type="ARBA" id="ARBA00022989"/>
    </source>
</evidence>
<evidence type="ECO:0000256" key="11">
    <source>
        <dbReference type="ARBA" id="ARBA00023136"/>
    </source>
</evidence>
<evidence type="ECO:0000256" key="8">
    <source>
        <dbReference type="ARBA" id="ARBA00022840"/>
    </source>
</evidence>
<dbReference type="InterPro" id="IPR003594">
    <property type="entry name" value="HATPase_dom"/>
</dbReference>
<keyword evidence="9 12" id="KW-1133">Transmembrane helix</keyword>
<evidence type="ECO:0000256" key="10">
    <source>
        <dbReference type="ARBA" id="ARBA00023012"/>
    </source>
</evidence>
<keyword evidence="6" id="KW-0547">Nucleotide-binding</keyword>
<evidence type="ECO:0000256" key="2">
    <source>
        <dbReference type="ARBA" id="ARBA00022475"/>
    </source>
</evidence>
<evidence type="ECO:0000256" key="7">
    <source>
        <dbReference type="ARBA" id="ARBA00022777"/>
    </source>
</evidence>
<dbReference type="Pfam" id="PF02518">
    <property type="entry name" value="HATPase_c"/>
    <property type="match status" value="1"/>
</dbReference>
<evidence type="ECO:0000256" key="6">
    <source>
        <dbReference type="ARBA" id="ARBA00022741"/>
    </source>
</evidence>
<dbReference type="Pfam" id="PF06580">
    <property type="entry name" value="His_kinase"/>
    <property type="match status" value="1"/>
</dbReference>
<protein>
    <submittedName>
        <fullName evidence="14">Two-component sensor histidine kinase</fullName>
    </submittedName>
</protein>
<evidence type="ECO:0000256" key="5">
    <source>
        <dbReference type="ARBA" id="ARBA00022692"/>
    </source>
</evidence>
<dbReference type="PANTHER" id="PTHR34220">
    <property type="entry name" value="SENSOR HISTIDINE KINASE YPDA"/>
    <property type="match status" value="1"/>
</dbReference>
<dbReference type="PROSITE" id="PS50885">
    <property type="entry name" value="HAMP"/>
    <property type="match status" value="1"/>
</dbReference>
<keyword evidence="11 12" id="KW-0472">Membrane</keyword>
<dbReference type="SUPFAM" id="SSF55874">
    <property type="entry name" value="ATPase domain of HSP90 chaperone/DNA topoisomerase II/histidine kinase"/>
    <property type="match status" value="1"/>
</dbReference>
<keyword evidence="3" id="KW-0597">Phosphoprotein</keyword>
<dbReference type="Gene3D" id="1.10.8.500">
    <property type="entry name" value="HAMP domain in histidine kinase"/>
    <property type="match status" value="1"/>
</dbReference>
<name>A0AAN2PIJ5_9BACI</name>
<keyword evidence="15" id="KW-1185">Reference proteome</keyword>
<dbReference type="SUPFAM" id="SSF158472">
    <property type="entry name" value="HAMP domain-like"/>
    <property type="match status" value="1"/>
</dbReference>
<keyword evidence="10" id="KW-0902">Two-component regulatory system</keyword>
<keyword evidence="8" id="KW-0067">ATP-binding</keyword>
<proteinExistence type="predicted"/>
<dbReference type="AlphaFoldDB" id="A0AAN2PIJ5"/>
<dbReference type="Proteomes" id="UP000182110">
    <property type="component" value="Unassembled WGS sequence"/>
</dbReference>
<evidence type="ECO:0000259" key="13">
    <source>
        <dbReference type="PROSITE" id="PS50885"/>
    </source>
</evidence>
<dbReference type="SMART" id="SM00304">
    <property type="entry name" value="HAMP"/>
    <property type="match status" value="1"/>
</dbReference>
<dbReference type="RefSeq" id="WP_072273079.1">
    <property type="nucleotide sequence ID" value="NZ_CCXW01000001.1"/>
</dbReference>
<gene>
    <name evidence="14" type="primary">yesM</name>
    <name evidence="14" type="ORF">BN1180_03142</name>
</gene>
<feature type="transmembrane region" description="Helical" evidence="12">
    <location>
        <begin position="7"/>
        <end position="30"/>
    </location>
</feature>
<dbReference type="Gene3D" id="3.30.565.10">
    <property type="entry name" value="Histidine kinase-like ATPase, C-terminal domain"/>
    <property type="match status" value="1"/>
</dbReference>
<dbReference type="Gene3D" id="3.30.450.20">
    <property type="entry name" value="PAS domain"/>
    <property type="match status" value="1"/>
</dbReference>
<dbReference type="Pfam" id="PF00672">
    <property type="entry name" value="HAMP"/>
    <property type="match status" value="1"/>
</dbReference>
<dbReference type="InterPro" id="IPR010559">
    <property type="entry name" value="Sig_transdc_His_kin_internal"/>
</dbReference>
<dbReference type="PANTHER" id="PTHR34220:SF11">
    <property type="entry name" value="SENSOR PROTEIN KINASE HPTS"/>
    <property type="match status" value="1"/>
</dbReference>
<comment type="subcellular location">
    <subcellularLocation>
        <location evidence="1">Cell membrane</location>
        <topology evidence="1">Multi-pass membrane protein</topology>
    </subcellularLocation>
</comment>
<dbReference type="CDD" id="cd06225">
    <property type="entry name" value="HAMP"/>
    <property type="match status" value="1"/>
</dbReference>
<keyword evidence="4" id="KW-0808">Transferase</keyword>
<feature type="domain" description="HAMP" evidence="13">
    <location>
        <begin position="317"/>
        <end position="369"/>
    </location>
</feature>
<feature type="transmembrane region" description="Helical" evidence="12">
    <location>
        <begin position="294"/>
        <end position="315"/>
    </location>
</feature>
<keyword evidence="7 14" id="KW-0418">Kinase</keyword>
<accession>A0AAN2PIJ5</accession>
<dbReference type="GO" id="GO:0005524">
    <property type="term" value="F:ATP binding"/>
    <property type="evidence" value="ECO:0007669"/>
    <property type="project" value="UniProtKB-KW"/>
</dbReference>
<evidence type="ECO:0000256" key="3">
    <source>
        <dbReference type="ARBA" id="ARBA00022553"/>
    </source>
</evidence>
<dbReference type="GO" id="GO:0000155">
    <property type="term" value="F:phosphorelay sensor kinase activity"/>
    <property type="evidence" value="ECO:0007669"/>
    <property type="project" value="InterPro"/>
</dbReference>
<sequence>MKSIQSRLLIMLLIFIVLPYFLSVFFIYTYTKNSVEQYELENSREQLQKNADELEQYFDDMIDFPYILYRNPDLFRIFKNGFEDSIYFNPMTMEKSLETFYLMRKEFRQIRFYIAKNNESFTVYNAMISTHRYQPNFLNQDPIKQLYTSDSQYLIEPPHPLENYNNAAIIPKSDKTMVMTFHHKIIDVLSKKFLGMITIDIDLGEYARICNNLVQGDASSVLLIDSKDRVMYANDRALIGKPLPADEKQRLDGNRSRHDDDILLSKELSGSLSGWKLIKVMSSQDLYEDVRKTAYTNILVGIGVGILGLLMIGIISNRITRPITRLSSKVRSIEGGNMNVPFDDTKSDEIGHLESHMKDMMNRINSHIDREYKLEIENRKNQFRALKSQVNPHFLFNALQSIGAVALRSNAPKVYQLLTTLSKMMRYSMQADQWVRVRDEAEYTKAYLSLQTERFGENVSYSVNIDESILDMTIPSMILQPLAENFFKHTYEEGYSNAHLSINGEKQGNDLCFTVVNDGPGLTEEELQTLWEHIYTPPYEGTYSHEHIGLKNIRDRLLLGYGPSAEMKVDSNDGLGFSVSMRIPIKTPLGMIKTYFRKGDEHGESTDCR</sequence>
<dbReference type="EMBL" id="CCXW01000001">
    <property type="protein sequence ID" value="CEG32971.1"/>
    <property type="molecule type" value="Genomic_DNA"/>
</dbReference>
<evidence type="ECO:0000256" key="1">
    <source>
        <dbReference type="ARBA" id="ARBA00004651"/>
    </source>
</evidence>
<keyword evidence="2" id="KW-1003">Cell membrane</keyword>
<dbReference type="InterPro" id="IPR050640">
    <property type="entry name" value="Bact_2-comp_sensor_kinase"/>
</dbReference>
<reference evidence="14 15" key="1">
    <citation type="journal article" date="2014" name="Genome Announc.">
        <title>Genome Sequence of Bacillus simplex Strain P558, Isolated from a Human Fecal Sample.</title>
        <authorList>
            <person name="Croce O."/>
            <person name="Hugon P."/>
            <person name="Lagier J.C."/>
            <person name="Bibi F."/>
            <person name="Robert C."/>
            <person name="Azhar E.I."/>
            <person name="Raoult D."/>
            <person name="Fournier P.E."/>
        </authorList>
    </citation>
    <scope>NUCLEOTIDE SEQUENCE [LARGE SCALE GENOMIC DNA]</scope>
    <source>
        <strain evidence="14 15">P558</strain>
    </source>
</reference>
<dbReference type="InterPro" id="IPR003660">
    <property type="entry name" value="HAMP_dom"/>
</dbReference>
<comment type="caution">
    <text evidence="14">The sequence shown here is derived from an EMBL/GenBank/DDBJ whole genome shotgun (WGS) entry which is preliminary data.</text>
</comment>
<evidence type="ECO:0000256" key="12">
    <source>
        <dbReference type="SAM" id="Phobius"/>
    </source>
</evidence>
<organism evidence="14 15">
    <name type="scientific">Peribacillus simplex</name>
    <dbReference type="NCBI Taxonomy" id="1478"/>
    <lineage>
        <taxon>Bacteria</taxon>
        <taxon>Bacillati</taxon>
        <taxon>Bacillota</taxon>
        <taxon>Bacilli</taxon>
        <taxon>Bacillales</taxon>
        <taxon>Bacillaceae</taxon>
        <taxon>Peribacillus</taxon>
    </lineage>
</organism>
<dbReference type="GO" id="GO:0005886">
    <property type="term" value="C:plasma membrane"/>
    <property type="evidence" value="ECO:0007669"/>
    <property type="project" value="UniProtKB-SubCell"/>
</dbReference>
<evidence type="ECO:0000256" key="4">
    <source>
        <dbReference type="ARBA" id="ARBA00022679"/>
    </source>
</evidence>
<dbReference type="InterPro" id="IPR036890">
    <property type="entry name" value="HATPase_C_sf"/>
</dbReference>